<proteinExistence type="predicted"/>
<dbReference type="EMBL" id="QMEB01000021">
    <property type="protein sequence ID" value="NMG18781.1"/>
    <property type="molecule type" value="Genomic_DNA"/>
</dbReference>
<dbReference type="Proteomes" id="UP000718564">
    <property type="component" value="Unassembled WGS sequence"/>
</dbReference>
<organism evidence="1 2">
    <name type="scientific">Brasilonema bromeliae SPC951</name>
    <dbReference type="NCBI Taxonomy" id="385972"/>
    <lineage>
        <taxon>Bacteria</taxon>
        <taxon>Bacillati</taxon>
        <taxon>Cyanobacteriota</taxon>
        <taxon>Cyanophyceae</taxon>
        <taxon>Nostocales</taxon>
        <taxon>Scytonemataceae</taxon>
        <taxon>Brasilonema</taxon>
        <taxon>Bromeliae group (in: Brasilonema)</taxon>
    </lineage>
</organism>
<protein>
    <submittedName>
        <fullName evidence="1">CopG family transcriptional regulator</fullName>
    </submittedName>
</protein>
<keyword evidence="2" id="KW-1185">Reference proteome</keyword>
<comment type="caution">
    <text evidence="1">The sequence shown here is derived from an EMBL/GenBank/DDBJ whole genome shotgun (WGS) entry which is preliminary data.</text>
</comment>
<name>A0ABX1P4Y2_9CYAN</name>
<gene>
    <name evidence="1" type="ORF">DP116_04690</name>
</gene>
<accession>A0ABX1P4Y2</accession>
<evidence type="ECO:0000313" key="1">
    <source>
        <dbReference type="EMBL" id="NMG18781.1"/>
    </source>
</evidence>
<sequence length="50" mass="5925">MGKPTNFITFRVNDGEKEILRNYCEKLGRTQTDVLRELIRNLQKENITLD</sequence>
<dbReference type="InterPro" id="IPR010985">
    <property type="entry name" value="Ribbon_hlx_hlx"/>
</dbReference>
<reference evidence="1 2" key="1">
    <citation type="submission" date="2018-06" db="EMBL/GenBank/DDBJ databases">
        <title>Comparative genomics of Brasilonema spp. strains.</title>
        <authorList>
            <person name="Alvarenga D.O."/>
            <person name="Fiore M.F."/>
            <person name="Varani A.M."/>
        </authorList>
    </citation>
    <scope>NUCLEOTIDE SEQUENCE [LARGE SCALE GENOMIC DNA]</scope>
    <source>
        <strain evidence="1 2">SPC951</strain>
    </source>
</reference>
<evidence type="ECO:0000313" key="2">
    <source>
        <dbReference type="Proteomes" id="UP000718564"/>
    </source>
</evidence>
<dbReference type="SUPFAM" id="SSF47598">
    <property type="entry name" value="Ribbon-helix-helix"/>
    <property type="match status" value="1"/>
</dbReference>